<proteinExistence type="predicted"/>
<evidence type="ECO:0000313" key="1">
    <source>
        <dbReference type="EMBL" id="ANY90091.1"/>
    </source>
</evidence>
<dbReference type="PROSITE" id="PS51257">
    <property type="entry name" value="PROKAR_LIPOPROTEIN"/>
    <property type="match status" value="1"/>
</dbReference>
<dbReference type="EMBL" id="CP016634">
    <property type="protein sequence ID" value="ANY90091.1"/>
    <property type="molecule type" value="Genomic_DNA"/>
</dbReference>
<protein>
    <submittedName>
        <fullName evidence="1">Uncharacterized protein</fullName>
    </submittedName>
</protein>
<reference evidence="1" key="1">
    <citation type="submission" date="2016-07" db="EMBL/GenBank/DDBJ databases">
        <title>New class B carbapenemase carried by novel plasmid in Pseudomonas putida enviromental strain in eastern Amazonia.</title>
        <authorList>
            <person name="Souza C.O."/>
            <person name="Lima K.V."/>
            <person name="Brasiliense D.M."/>
            <person name="Perez-Chaparro P.J."/>
            <person name="Mamizuka E.M."/>
            <person name="Lima M.O."/>
            <person name="Lima L.N."/>
            <person name="McCulloch J.A."/>
        </authorList>
    </citation>
    <scope>NUCLEOTIDE SEQUENCE [LARGE SCALE GENOMIC DNA]</scope>
    <source>
        <strain evidence="1">IEC33019</strain>
    </source>
</reference>
<gene>
    <name evidence="1" type="ORF">IEC33019_4594</name>
</gene>
<accession>A0A1B2FD00</accession>
<name>A0A1B2FD00_PSEPU</name>
<dbReference type="AlphaFoldDB" id="A0A1B2FD00"/>
<organism evidence="1">
    <name type="scientific">Pseudomonas putida</name>
    <name type="common">Arthrobacter siderocapsulatus</name>
    <dbReference type="NCBI Taxonomy" id="303"/>
    <lineage>
        <taxon>Bacteria</taxon>
        <taxon>Pseudomonadati</taxon>
        <taxon>Pseudomonadota</taxon>
        <taxon>Gammaproteobacteria</taxon>
        <taxon>Pseudomonadales</taxon>
        <taxon>Pseudomonadaceae</taxon>
        <taxon>Pseudomonas</taxon>
    </lineage>
</organism>
<sequence length="157" mass="17283">MDLRTLVMAAACAAMLTGCGSSKDKAEELIKTTGLTEQYGVIVDIASSAYANQYPMLGREQIRNVVRQNLPQDALKDAMVEVYADHFDDDELDLMIRANQHPEQAMAIILGSKDGRELALKVVEVQKTMMQDMQDAMSDNDEAIVDALDDLKDQAEG</sequence>